<dbReference type="EMBL" id="ALJK01000140">
    <property type="protein sequence ID" value="EJN84654.1"/>
    <property type="molecule type" value="Genomic_DNA"/>
</dbReference>
<proteinExistence type="predicted"/>
<evidence type="ECO:0000313" key="2">
    <source>
        <dbReference type="EMBL" id="EJN84654.1"/>
    </source>
</evidence>
<dbReference type="AlphaFoldDB" id="J3JJN5"/>
<sequence length="229" mass="24797">MMRAFRRVSQGLACGLDDWERELLARLALEVRAILQSDEPTDEDAGGSTVLPSTRSDPGRPGESERDREVLAALDFDLDQSSNHVHTGRPASDPVVGVLLPEASEDPVTAMEVSSLTRARLRSGKVDRLARMAAELRAPSGPEATVLVPIGQEAEWLGAINDIRLVLAQRLGIESAQDAGRVHDVASQEASESETAHEQWYRGTALVYDMVTWWQESLVSALFGGTGPA</sequence>
<comment type="caution">
    <text evidence="2">The sequence shown here is derived from an EMBL/GenBank/DDBJ whole genome shotgun (WGS) entry which is preliminary data.</text>
</comment>
<evidence type="ECO:0000256" key="1">
    <source>
        <dbReference type="SAM" id="MobiDB-lite"/>
    </source>
</evidence>
<name>J3JJN5_ACTNH</name>
<feature type="region of interest" description="Disordered" evidence="1">
    <location>
        <begin position="38"/>
        <end position="67"/>
    </location>
</feature>
<dbReference type="Pfam" id="PF09438">
    <property type="entry name" value="DUF2017"/>
    <property type="match status" value="1"/>
</dbReference>
<accession>J3JJN5</accession>
<dbReference type="eggNOG" id="ENOG5030MQJ">
    <property type="taxonomic scope" value="Bacteria"/>
</dbReference>
<evidence type="ECO:0000313" key="3">
    <source>
        <dbReference type="Proteomes" id="UP000007814"/>
    </source>
</evidence>
<dbReference type="PATRIC" id="fig|1115803.3.peg.1500"/>
<dbReference type="Proteomes" id="UP000007814">
    <property type="component" value="Unassembled WGS sequence"/>
</dbReference>
<feature type="compositionally biased region" description="Basic and acidic residues" evidence="1">
    <location>
        <begin position="57"/>
        <end position="67"/>
    </location>
</feature>
<reference evidence="2 3" key="1">
    <citation type="submission" date="2012-07" db="EMBL/GenBank/DDBJ databases">
        <authorList>
            <person name="Durkin A.S."/>
            <person name="McCorrison J."/>
            <person name="Torralba M."/>
            <person name="Gillis M."/>
            <person name="Methe B."/>
            <person name="Sutton G."/>
            <person name="Nelson K.E."/>
        </authorList>
    </citation>
    <scope>NUCLEOTIDE SEQUENCE [LARGE SCALE GENOMIC DNA]</scope>
    <source>
        <strain evidence="3">ATCC 12104 / DSM 43013 / CCUG 2238 / JCM 8349 / NCTC 10301 / Howell 279</strain>
    </source>
</reference>
<protein>
    <submittedName>
        <fullName evidence="2">PF09438 domain protein</fullName>
    </submittedName>
</protein>
<dbReference type="InterPro" id="IPR018561">
    <property type="entry name" value="AosR"/>
</dbReference>
<organism evidence="2 3">
    <name type="scientific">Actinomyces naeslundii (strain ATCC 12104 / DSM 43013 / CCUG 2238 / JCM 8349 / NCTC 10301 / Howell 279)</name>
    <dbReference type="NCBI Taxonomy" id="1115803"/>
    <lineage>
        <taxon>Bacteria</taxon>
        <taxon>Bacillati</taxon>
        <taxon>Actinomycetota</taxon>
        <taxon>Actinomycetes</taxon>
        <taxon>Actinomycetales</taxon>
        <taxon>Actinomycetaceae</taxon>
        <taxon>Actinomyces</taxon>
    </lineage>
</organism>
<gene>
    <name evidence="2" type="ORF">HMPREF1129_1072</name>
</gene>